<reference evidence="2 3" key="2">
    <citation type="journal article" date="2017" name="Sci. Rep.">
        <title>A mobile pathogenicity chromosome in Fusarium oxysporum for infection of multiple cucurbit species.</title>
        <authorList>
            <person name="van Dam P."/>
            <person name="Fokkens L."/>
            <person name="Ayukawa Y."/>
            <person name="van der Gragt M."/>
            <person name="Ter Horst A."/>
            <person name="Brankovics B."/>
            <person name="Houterman P.M."/>
            <person name="Arie T."/>
            <person name="Rep M."/>
        </authorList>
    </citation>
    <scope>NUCLEOTIDE SEQUENCE [LARGE SCALE GENOMIC DNA]</scope>
    <source>
        <strain evidence="2 3">Forc016</strain>
    </source>
</reference>
<dbReference type="AlphaFoldDB" id="A0A2H3HEX8"/>
<reference evidence="2 3" key="1">
    <citation type="journal article" date="2016" name="Environ. Microbiol.">
        <title>Effector profiles distinguish formae speciales of Fusarium oxysporum.</title>
        <authorList>
            <person name="van Dam P."/>
            <person name="Fokkens L."/>
            <person name="Schmidt S.M."/>
            <person name="Linmans J.H."/>
            <person name="Kistler H.C."/>
            <person name="Ma L.J."/>
            <person name="Rep M."/>
        </authorList>
    </citation>
    <scope>NUCLEOTIDE SEQUENCE [LARGE SCALE GENOMIC DNA]</scope>
    <source>
        <strain evidence="2 3">Forc016</strain>
    </source>
</reference>
<feature type="region of interest" description="Disordered" evidence="1">
    <location>
        <begin position="1"/>
        <end position="22"/>
    </location>
</feature>
<evidence type="ECO:0000313" key="2">
    <source>
        <dbReference type="EMBL" id="PCD35659.1"/>
    </source>
</evidence>
<evidence type="ECO:0000256" key="1">
    <source>
        <dbReference type="SAM" id="MobiDB-lite"/>
    </source>
</evidence>
<accession>A0A2H3HEX8</accession>
<name>A0A2H3HEX8_FUSOX</name>
<comment type="caution">
    <text evidence="2">The sequence shown here is derived from an EMBL/GenBank/DDBJ whole genome shotgun (WGS) entry which is preliminary data.</text>
</comment>
<protein>
    <submittedName>
        <fullName evidence="2">Uncharacterized protein</fullName>
    </submittedName>
</protein>
<dbReference type="EMBL" id="MABQ02000005">
    <property type="protein sequence ID" value="PCD35659.1"/>
    <property type="molecule type" value="Genomic_DNA"/>
</dbReference>
<proteinExistence type="predicted"/>
<gene>
    <name evidence="2" type="ORF">AU210_008221</name>
</gene>
<evidence type="ECO:0000313" key="3">
    <source>
        <dbReference type="Proteomes" id="UP000219602"/>
    </source>
</evidence>
<organism evidence="2 3">
    <name type="scientific">Fusarium oxysporum f. sp. radicis-cucumerinum</name>
    <dbReference type="NCBI Taxonomy" id="327505"/>
    <lineage>
        <taxon>Eukaryota</taxon>
        <taxon>Fungi</taxon>
        <taxon>Dikarya</taxon>
        <taxon>Ascomycota</taxon>
        <taxon>Pezizomycotina</taxon>
        <taxon>Sordariomycetes</taxon>
        <taxon>Hypocreomycetidae</taxon>
        <taxon>Hypocreales</taxon>
        <taxon>Nectriaceae</taxon>
        <taxon>Fusarium</taxon>
        <taxon>Fusarium oxysporum species complex</taxon>
    </lineage>
</organism>
<dbReference type="Proteomes" id="UP000219602">
    <property type="component" value="Chromosome 7"/>
</dbReference>
<sequence length="67" mass="7795">MNEKMKCDNKQPTTKNSKEEMKHAGLHRLEVLTGKDTSIEMWLRNCDDPFPYGRRASTDDSIVKVRL</sequence>